<feature type="region of interest" description="Disordered" evidence="1">
    <location>
        <begin position="87"/>
        <end position="148"/>
    </location>
</feature>
<evidence type="ECO:0000313" key="2">
    <source>
        <dbReference type="EMBL" id="MED6124948.1"/>
    </source>
</evidence>
<evidence type="ECO:0000256" key="1">
    <source>
        <dbReference type="SAM" id="MobiDB-lite"/>
    </source>
</evidence>
<accession>A0ABU6RLG3</accession>
<gene>
    <name evidence="2" type="ORF">PIB30_063825</name>
</gene>
<protein>
    <submittedName>
        <fullName evidence="2">Uncharacterized protein</fullName>
    </submittedName>
</protein>
<keyword evidence="3" id="KW-1185">Reference proteome</keyword>
<organism evidence="2 3">
    <name type="scientific">Stylosanthes scabra</name>
    <dbReference type="NCBI Taxonomy" id="79078"/>
    <lineage>
        <taxon>Eukaryota</taxon>
        <taxon>Viridiplantae</taxon>
        <taxon>Streptophyta</taxon>
        <taxon>Embryophyta</taxon>
        <taxon>Tracheophyta</taxon>
        <taxon>Spermatophyta</taxon>
        <taxon>Magnoliopsida</taxon>
        <taxon>eudicotyledons</taxon>
        <taxon>Gunneridae</taxon>
        <taxon>Pentapetalae</taxon>
        <taxon>rosids</taxon>
        <taxon>fabids</taxon>
        <taxon>Fabales</taxon>
        <taxon>Fabaceae</taxon>
        <taxon>Papilionoideae</taxon>
        <taxon>50 kb inversion clade</taxon>
        <taxon>dalbergioids sensu lato</taxon>
        <taxon>Dalbergieae</taxon>
        <taxon>Pterocarpus clade</taxon>
        <taxon>Stylosanthes</taxon>
    </lineage>
</organism>
<sequence length="148" mass="16595">MSYVKPTCEDFSSPSTPLLPKINLLSIHHQSRSQLSKSRVLYKKFRDSNGKIAKTLSTMLPNAFPSGTKVNPKGECKAINLRSGKILQDSKQGGLDKEVVQSTQPKSLKEAHKPTRQQPTLVKGKENQIPFPQQLRKEVKDKQFSKIP</sequence>
<comment type="caution">
    <text evidence="2">The sequence shown here is derived from an EMBL/GenBank/DDBJ whole genome shotgun (WGS) entry which is preliminary data.</text>
</comment>
<dbReference type="Proteomes" id="UP001341840">
    <property type="component" value="Unassembled WGS sequence"/>
</dbReference>
<evidence type="ECO:0000313" key="3">
    <source>
        <dbReference type="Proteomes" id="UP001341840"/>
    </source>
</evidence>
<reference evidence="2 3" key="1">
    <citation type="journal article" date="2023" name="Plants (Basel)">
        <title>Bridging the Gap: Combining Genomics and Transcriptomics Approaches to Understand Stylosanthes scabra, an Orphan Legume from the Brazilian Caatinga.</title>
        <authorList>
            <person name="Ferreira-Neto J.R.C."/>
            <person name="da Silva M.D."/>
            <person name="Binneck E."/>
            <person name="de Melo N.F."/>
            <person name="da Silva R.H."/>
            <person name="de Melo A.L.T.M."/>
            <person name="Pandolfi V."/>
            <person name="Bustamante F.O."/>
            <person name="Brasileiro-Vidal A.C."/>
            <person name="Benko-Iseppon A.M."/>
        </authorList>
    </citation>
    <scope>NUCLEOTIDE SEQUENCE [LARGE SCALE GENOMIC DNA]</scope>
    <source>
        <tissue evidence="2">Leaves</tissue>
    </source>
</reference>
<feature type="compositionally biased region" description="Basic and acidic residues" evidence="1">
    <location>
        <begin position="135"/>
        <end position="148"/>
    </location>
</feature>
<name>A0ABU6RLG3_9FABA</name>
<proteinExistence type="predicted"/>
<dbReference type="EMBL" id="JASCZI010030821">
    <property type="protein sequence ID" value="MED6124948.1"/>
    <property type="molecule type" value="Genomic_DNA"/>
</dbReference>